<feature type="domain" description="C2H2-type" evidence="9">
    <location>
        <begin position="393"/>
        <end position="416"/>
    </location>
</feature>
<feature type="region of interest" description="Disordered" evidence="8">
    <location>
        <begin position="1"/>
        <end position="120"/>
    </location>
</feature>
<dbReference type="FunFam" id="3.30.160.60:FF:000100">
    <property type="entry name" value="Zinc finger 45-like"/>
    <property type="match status" value="1"/>
</dbReference>
<keyword evidence="5" id="KW-0862">Zinc</keyword>
<feature type="compositionally biased region" description="Polar residues" evidence="8">
    <location>
        <begin position="374"/>
        <end position="387"/>
    </location>
</feature>
<feature type="compositionally biased region" description="Polar residues" evidence="8">
    <location>
        <begin position="484"/>
        <end position="499"/>
    </location>
</feature>
<dbReference type="AlphaFoldDB" id="A0AAV4FFS3"/>
<dbReference type="PANTHER" id="PTHR24406">
    <property type="entry name" value="TRANSCRIPTIONAL REPRESSOR CTCFL-RELATED"/>
    <property type="match status" value="1"/>
</dbReference>
<accession>A0AAV4FFS3</accession>
<feature type="region of interest" description="Disordered" evidence="8">
    <location>
        <begin position="450"/>
        <end position="472"/>
    </location>
</feature>
<dbReference type="InterPro" id="IPR050888">
    <property type="entry name" value="ZnF_C2H2-type_TF"/>
</dbReference>
<dbReference type="GO" id="GO:0005634">
    <property type="term" value="C:nucleus"/>
    <property type="evidence" value="ECO:0007669"/>
    <property type="project" value="UniProtKB-SubCell"/>
</dbReference>
<feature type="compositionally biased region" description="Polar residues" evidence="8">
    <location>
        <begin position="65"/>
        <end position="82"/>
    </location>
</feature>
<evidence type="ECO:0000256" key="2">
    <source>
        <dbReference type="ARBA" id="ARBA00022723"/>
    </source>
</evidence>
<sequence>MFFSPTGESEEEVASSKSEPKLSSQLTPFPATALDQQINNGGASHGEDCSDGELMIDDDQDKVKTTSNSGTMTRRQCKQAQEGSAGAAQVKATSSSPNSASNTSCEQTPDSPSKRQDKNKNRTCSYCGVVKPTPAALVRHLRKHTGEKPFVCSHCGKSYKAKRSLHLHLSSNHKEGLELPMSSLAASLSSSPSLSTSTSSSTSTITTTTSTASMSNISNIISAAAAAAAAASSSQLFTQVPFSLPLVVLTPPQAVSESTKSLLRETLESSRKAKDGGPQGHQGESVALGDDLPQEAGSDRLSTPNLVNLLTSDIGIKMAQAAIAGPTNPQVTIKSESPAEIAQDTWNADSLSLKQEEQAEDLSMSATPAVVKKSPQSHTPSATPRNSSMERKLKCEFCSKTFKHESSRANHTRTAHGIVVNYMDSPIAASSSQLQQQQQQQQKSLIEHIKLQQQQHQMKSLKSPEGQPTSSLPLSAVLSLMSTGVKQSQGNGGSSSPLQYKQDAPTDLSLSRKIKETQYALVNQEVIKADLPTVGVTSGNVSNGEKDGPLLDESNTLPYHVTSKMAQDFKLEELNSKQEEWPVLAEDGGQRRLRIAVTKESILATRLDGINAVTGRRATVFKCHLCQRVFSSLLRFTNHLPSHHDTEVQTYDCRYCEASFRSHIQIVKHLQ</sequence>
<keyword evidence="4 7" id="KW-0863">Zinc-finger</keyword>
<feature type="region of interest" description="Disordered" evidence="8">
    <location>
        <begin position="187"/>
        <end position="209"/>
    </location>
</feature>
<evidence type="ECO:0000256" key="3">
    <source>
        <dbReference type="ARBA" id="ARBA00022737"/>
    </source>
</evidence>
<dbReference type="Gene3D" id="3.30.160.60">
    <property type="entry name" value="Classic Zinc Finger"/>
    <property type="match status" value="3"/>
</dbReference>
<evidence type="ECO:0000256" key="7">
    <source>
        <dbReference type="PROSITE-ProRule" id="PRU00042"/>
    </source>
</evidence>
<evidence type="ECO:0000256" key="5">
    <source>
        <dbReference type="ARBA" id="ARBA00022833"/>
    </source>
</evidence>
<dbReference type="SUPFAM" id="SSF57667">
    <property type="entry name" value="beta-beta-alpha zinc fingers"/>
    <property type="match status" value="2"/>
</dbReference>
<evidence type="ECO:0000256" key="4">
    <source>
        <dbReference type="ARBA" id="ARBA00022771"/>
    </source>
</evidence>
<comment type="subcellular location">
    <subcellularLocation>
        <location evidence="1">Nucleus</location>
    </subcellularLocation>
</comment>
<feature type="compositionally biased region" description="Polar residues" evidence="8">
    <location>
        <begin position="451"/>
        <end position="472"/>
    </location>
</feature>
<evidence type="ECO:0000313" key="11">
    <source>
        <dbReference type="Proteomes" id="UP000762676"/>
    </source>
</evidence>
<feature type="compositionally biased region" description="Acidic residues" evidence="8">
    <location>
        <begin position="49"/>
        <end position="60"/>
    </location>
</feature>
<evidence type="ECO:0000256" key="6">
    <source>
        <dbReference type="ARBA" id="ARBA00023242"/>
    </source>
</evidence>
<evidence type="ECO:0000256" key="8">
    <source>
        <dbReference type="SAM" id="MobiDB-lite"/>
    </source>
</evidence>
<keyword evidence="3" id="KW-0677">Repeat</keyword>
<feature type="non-terminal residue" evidence="10">
    <location>
        <position position="671"/>
    </location>
</feature>
<proteinExistence type="predicted"/>
<name>A0AAV4FFS3_9GAST</name>
<dbReference type="PROSITE" id="PS50157">
    <property type="entry name" value="ZINC_FINGER_C2H2_2"/>
    <property type="match status" value="4"/>
</dbReference>
<gene>
    <name evidence="10" type="ORF">ElyMa_003832500</name>
</gene>
<dbReference type="PROSITE" id="PS00028">
    <property type="entry name" value="ZINC_FINGER_C2H2_1"/>
    <property type="match status" value="3"/>
</dbReference>
<dbReference type="InterPro" id="IPR013087">
    <property type="entry name" value="Znf_C2H2_type"/>
</dbReference>
<feature type="region of interest" description="Disordered" evidence="8">
    <location>
        <begin position="268"/>
        <end position="303"/>
    </location>
</feature>
<protein>
    <submittedName>
        <fullName evidence="10">Zinc finger protein 236-like</fullName>
    </submittedName>
</protein>
<feature type="domain" description="C2H2-type" evidence="9">
    <location>
        <begin position="621"/>
        <end position="648"/>
    </location>
</feature>
<dbReference type="EMBL" id="BMAT01007823">
    <property type="protein sequence ID" value="GFR72179.1"/>
    <property type="molecule type" value="Genomic_DNA"/>
</dbReference>
<evidence type="ECO:0000256" key="1">
    <source>
        <dbReference type="ARBA" id="ARBA00004123"/>
    </source>
</evidence>
<evidence type="ECO:0000259" key="9">
    <source>
        <dbReference type="PROSITE" id="PS50157"/>
    </source>
</evidence>
<comment type="caution">
    <text evidence="10">The sequence shown here is derived from an EMBL/GenBank/DDBJ whole genome shotgun (WGS) entry which is preliminary data.</text>
</comment>
<keyword evidence="6" id="KW-0539">Nucleus</keyword>
<feature type="compositionally biased region" description="Low complexity" evidence="8">
    <location>
        <begin position="92"/>
        <end position="104"/>
    </location>
</feature>
<dbReference type="InterPro" id="IPR036236">
    <property type="entry name" value="Znf_C2H2_sf"/>
</dbReference>
<feature type="region of interest" description="Disordered" evidence="8">
    <location>
        <begin position="356"/>
        <end position="390"/>
    </location>
</feature>
<reference evidence="10 11" key="1">
    <citation type="journal article" date="2021" name="Elife">
        <title>Chloroplast acquisition without the gene transfer in kleptoplastic sea slugs, Plakobranchus ocellatus.</title>
        <authorList>
            <person name="Maeda T."/>
            <person name="Takahashi S."/>
            <person name="Yoshida T."/>
            <person name="Shimamura S."/>
            <person name="Takaki Y."/>
            <person name="Nagai Y."/>
            <person name="Toyoda A."/>
            <person name="Suzuki Y."/>
            <person name="Arimoto A."/>
            <person name="Ishii H."/>
            <person name="Satoh N."/>
            <person name="Nishiyama T."/>
            <person name="Hasebe M."/>
            <person name="Maruyama T."/>
            <person name="Minagawa J."/>
            <person name="Obokata J."/>
            <person name="Shigenobu S."/>
        </authorList>
    </citation>
    <scope>NUCLEOTIDE SEQUENCE [LARGE SCALE GENOMIC DNA]</scope>
</reference>
<keyword evidence="2" id="KW-0479">Metal-binding</keyword>
<feature type="region of interest" description="Disordered" evidence="8">
    <location>
        <begin position="484"/>
        <end position="504"/>
    </location>
</feature>
<dbReference type="SMART" id="SM00355">
    <property type="entry name" value="ZnF_C2H2"/>
    <property type="match status" value="5"/>
</dbReference>
<dbReference type="Proteomes" id="UP000762676">
    <property type="component" value="Unassembled WGS sequence"/>
</dbReference>
<dbReference type="GO" id="GO:0008270">
    <property type="term" value="F:zinc ion binding"/>
    <property type="evidence" value="ECO:0007669"/>
    <property type="project" value="UniProtKB-KW"/>
</dbReference>
<keyword evidence="11" id="KW-1185">Reference proteome</keyword>
<evidence type="ECO:0000313" key="10">
    <source>
        <dbReference type="EMBL" id="GFR72179.1"/>
    </source>
</evidence>
<feature type="domain" description="C2H2-type" evidence="9">
    <location>
        <begin position="122"/>
        <end position="149"/>
    </location>
</feature>
<feature type="domain" description="C2H2-type" evidence="9">
    <location>
        <begin position="150"/>
        <end position="173"/>
    </location>
</feature>
<organism evidence="10 11">
    <name type="scientific">Elysia marginata</name>
    <dbReference type="NCBI Taxonomy" id="1093978"/>
    <lineage>
        <taxon>Eukaryota</taxon>
        <taxon>Metazoa</taxon>
        <taxon>Spiralia</taxon>
        <taxon>Lophotrochozoa</taxon>
        <taxon>Mollusca</taxon>
        <taxon>Gastropoda</taxon>
        <taxon>Heterobranchia</taxon>
        <taxon>Euthyneura</taxon>
        <taxon>Panpulmonata</taxon>
        <taxon>Sacoglossa</taxon>
        <taxon>Placobranchoidea</taxon>
        <taxon>Plakobranchidae</taxon>
        <taxon>Elysia</taxon>
    </lineage>
</organism>